<evidence type="ECO:0000256" key="6">
    <source>
        <dbReference type="ARBA" id="ARBA00022516"/>
    </source>
</evidence>
<evidence type="ECO:0000256" key="2">
    <source>
        <dbReference type="ARBA" id="ARBA00005042"/>
    </source>
</evidence>
<keyword evidence="13" id="KW-1208">Phospholipid metabolism</keyword>
<dbReference type="PANTHER" id="PTHR14269:SF62">
    <property type="entry name" value="CDP-DIACYLGLYCEROL--GLYCEROL-3-PHOSPHATE 3-PHOSPHATIDYLTRANSFERASE 1, CHLOROPLASTIC"/>
    <property type="match status" value="1"/>
</dbReference>
<dbReference type="OrthoDB" id="9796672at2"/>
<keyword evidence="11 17" id="KW-0472">Membrane</keyword>
<evidence type="ECO:0000256" key="16">
    <source>
        <dbReference type="RuleBase" id="RU003750"/>
    </source>
</evidence>
<evidence type="ECO:0000256" key="3">
    <source>
        <dbReference type="ARBA" id="ARBA00010441"/>
    </source>
</evidence>
<evidence type="ECO:0000256" key="14">
    <source>
        <dbReference type="ARBA" id="ARBA00048586"/>
    </source>
</evidence>
<dbReference type="PANTHER" id="PTHR14269">
    <property type="entry name" value="CDP-DIACYLGLYCEROL--GLYCEROL-3-PHOSPHATE 3-PHOSPHATIDYLTRANSFERASE-RELATED"/>
    <property type="match status" value="1"/>
</dbReference>
<evidence type="ECO:0000313" key="19">
    <source>
        <dbReference type="Proteomes" id="UP000076079"/>
    </source>
</evidence>
<dbReference type="STRING" id="1855912.LuPra_03753"/>
<dbReference type="InterPro" id="IPR043130">
    <property type="entry name" value="CDP-OH_PTrfase_TM_dom"/>
</dbReference>
<dbReference type="InterPro" id="IPR050324">
    <property type="entry name" value="CDP-alcohol_PTase-I"/>
</dbReference>
<organism evidence="18 19">
    <name type="scientific">Luteitalea pratensis</name>
    <dbReference type="NCBI Taxonomy" id="1855912"/>
    <lineage>
        <taxon>Bacteria</taxon>
        <taxon>Pseudomonadati</taxon>
        <taxon>Acidobacteriota</taxon>
        <taxon>Vicinamibacteria</taxon>
        <taxon>Vicinamibacterales</taxon>
        <taxon>Vicinamibacteraceae</taxon>
        <taxon>Luteitalea</taxon>
    </lineage>
</organism>
<accession>A0A143PQX6</accession>
<dbReference type="PIRSF" id="PIRSF000847">
    <property type="entry name" value="Phos_ph_gly_syn"/>
    <property type="match status" value="1"/>
</dbReference>
<dbReference type="Gene3D" id="1.20.120.1760">
    <property type="match status" value="1"/>
</dbReference>
<evidence type="ECO:0000256" key="4">
    <source>
        <dbReference type="ARBA" id="ARBA00013170"/>
    </source>
</evidence>
<keyword evidence="7 16" id="KW-0808">Transferase</keyword>
<dbReference type="EC" id="2.7.8.5" evidence="4 15"/>
<evidence type="ECO:0000256" key="17">
    <source>
        <dbReference type="SAM" id="Phobius"/>
    </source>
</evidence>
<evidence type="ECO:0000313" key="18">
    <source>
        <dbReference type="EMBL" id="AMY10520.1"/>
    </source>
</evidence>
<feature type="transmembrane region" description="Helical" evidence="17">
    <location>
        <begin position="7"/>
        <end position="27"/>
    </location>
</feature>
<dbReference type="EMBL" id="CP015136">
    <property type="protein sequence ID" value="AMY10520.1"/>
    <property type="molecule type" value="Genomic_DNA"/>
</dbReference>
<dbReference type="Proteomes" id="UP000076079">
    <property type="component" value="Chromosome"/>
</dbReference>
<evidence type="ECO:0000256" key="15">
    <source>
        <dbReference type="NCBIfam" id="TIGR00560"/>
    </source>
</evidence>
<comment type="similarity">
    <text evidence="3 16">Belongs to the CDP-alcohol phosphatidyltransferase class-I family.</text>
</comment>
<comment type="catalytic activity">
    <reaction evidence="14">
        <text>a CDP-1,2-diacyl-sn-glycerol + sn-glycerol 3-phosphate = a 1,2-diacyl-sn-glycero-3-phospho-(1'-sn-glycero-3'-phosphate) + CMP + H(+)</text>
        <dbReference type="Rhea" id="RHEA:12593"/>
        <dbReference type="ChEBI" id="CHEBI:15378"/>
        <dbReference type="ChEBI" id="CHEBI:57597"/>
        <dbReference type="ChEBI" id="CHEBI:58332"/>
        <dbReference type="ChEBI" id="CHEBI:60110"/>
        <dbReference type="ChEBI" id="CHEBI:60377"/>
        <dbReference type="EC" id="2.7.8.5"/>
    </reaction>
</comment>
<dbReference type="PROSITE" id="PS00379">
    <property type="entry name" value="CDP_ALCOHOL_P_TRANSF"/>
    <property type="match status" value="1"/>
</dbReference>
<evidence type="ECO:0000256" key="8">
    <source>
        <dbReference type="ARBA" id="ARBA00022692"/>
    </source>
</evidence>
<dbReference type="AlphaFoldDB" id="A0A143PQX6"/>
<dbReference type="InterPro" id="IPR004570">
    <property type="entry name" value="Phosphatidylglycerol_P_synth"/>
</dbReference>
<dbReference type="NCBIfam" id="TIGR00560">
    <property type="entry name" value="pgsA"/>
    <property type="match status" value="1"/>
</dbReference>
<evidence type="ECO:0000256" key="12">
    <source>
        <dbReference type="ARBA" id="ARBA00023209"/>
    </source>
</evidence>
<dbReference type="GO" id="GO:0008444">
    <property type="term" value="F:CDP-diacylglycerol-glycerol-3-phosphate 3-phosphatidyltransferase activity"/>
    <property type="evidence" value="ECO:0007669"/>
    <property type="project" value="UniProtKB-UniRule"/>
</dbReference>
<dbReference type="Pfam" id="PF01066">
    <property type="entry name" value="CDP-OH_P_transf"/>
    <property type="match status" value="1"/>
</dbReference>
<sequence>MLNLPNTLSVLRIVLVPLLVVVMLTPPHSWEWTGVQSDFLGALIFGLASLTDLLDGWLARRRRQITVVGQWLDPLADKLLVLGALISLVQLERAPAWMVTIIVGRELAVTGMRSVATARGVAMPASELGKRKMAAQVTAILGLLLAPSVPFPLNWVGTIALWMMLVLALWSAYDYYRRFSDVLNGE</sequence>
<comment type="subcellular location">
    <subcellularLocation>
        <location evidence="1">Membrane</location>
        <topology evidence="1">Multi-pass membrane protein</topology>
    </subcellularLocation>
</comment>
<evidence type="ECO:0000256" key="13">
    <source>
        <dbReference type="ARBA" id="ARBA00023264"/>
    </source>
</evidence>
<dbReference type="RefSeq" id="WP_157899379.1">
    <property type="nucleotide sequence ID" value="NZ_CP015136.1"/>
</dbReference>
<dbReference type="KEGG" id="abac:LuPra_03753"/>
<dbReference type="GO" id="GO:0016020">
    <property type="term" value="C:membrane"/>
    <property type="evidence" value="ECO:0007669"/>
    <property type="project" value="UniProtKB-SubCell"/>
</dbReference>
<keyword evidence="12" id="KW-0594">Phospholipid biosynthesis</keyword>
<gene>
    <name evidence="18" type="primary">pgsA</name>
    <name evidence="18" type="ORF">LuPra_03753</name>
</gene>
<evidence type="ECO:0000256" key="11">
    <source>
        <dbReference type="ARBA" id="ARBA00023136"/>
    </source>
</evidence>
<dbReference type="PATRIC" id="fig|1813736.3.peg.3962"/>
<keyword evidence="6" id="KW-0444">Lipid biosynthesis</keyword>
<protein>
    <recommendedName>
        <fullName evidence="5 15">CDP-diacylglycerol--glycerol-3-phosphate 3-phosphatidyltransferase</fullName>
        <ecNumber evidence="4 15">2.7.8.5</ecNumber>
    </recommendedName>
</protein>
<proteinExistence type="inferred from homology"/>
<feature type="transmembrane region" description="Helical" evidence="17">
    <location>
        <begin position="159"/>
        <end position="176"/>
    </location>
</feature>
<evidence type="ECO:0000256" key="5">
    <source>
        <dbReference type="ARBA" id="ARBA00014944"/>
    </source>
</evidence>
<feature type="transmembrane region" description="Helical" evidence="17">
    <location>
        <begin position="39"/>
        <end position="58"/>
    </location>
</feature>
<name>A0A143PQX6_LUTPR</name>
<keyword evidence="10" id="KW-0443">Lipid metabolism</keyword>
<dbReference type="InterPro" id="IPR048254">
    <property type="entry name" value="CDP_ALCOHOL_P_TRANSF_CS"/>
</dbReference>
<comment type="pathway">
    <text evidence="2">Phospholipid metabolism; phosphatidylglycerol biosynthesis; phosphatidylglycerol from CDP-diacylglycerol: step 1/2.</text>
</comment>
<evidence type="ECO:0000256" key="10">
    <source>
        <dbReference type="ARBA" id="ARBA00023098"/>
    </source>
</evidence>
<reference evidence="19" key="2">
    <citation type="submission" date="2016-04" db="EMBL/GenBank/DDBJ databases">
        <title>First Complete Genome Sequence of a Subdivision 6 Acidobacterium.</title>
        <authorList>
            <person name="Huang S."/>
            <person name="Vieira S."/>
            <person name="Bunk B."/>
            <person name="Riedel T."/>
            <person name="Sproeer C."/>
            <person name="Overmann J."/>
        </authorList>
    </citation>
    <scope>NUCLEOTIDE SEQUENCE [LARGE SCALE GENOMIC DNA]</scope>
    <source>
        <strain evidence="19">DSM 100886 HEG_-6_39</strain>
    </source>
</reference>
<keyword evidence="9 17" id="KW-1133">Transmembrane helix</keyword>
<evidence type="ECO:0000256" key="7">
    <source>
        <dbReference type="ARBA" id="ARBA00022679"/>
    </source>
</evidence>
<keyword evidence="19" id="KW-1185">Reference proteome</keyword>
<dbReference type="InterPro" id="IPR000462">
    <property type="entry name" value="CDP-OH_P_trans"/>
</dbReference>
<evidence type="ECO:0000256" key="9">
    <source>
        <dbReference type="ARBA" id="ARBA00022989"/>
    </source>
</evidence>
<reference evidence="18 19" key="1">
    <citation type="journal article" date="2016" name="Genome Announc.">
        <title>First Complete Genome Sequence of a Subdivision 6 Acidobacterium Strain.</title>
        <authorList>
            <person name="Huang S."/>
            <person name="Vieira S."/>
            <person name="Bunk B."/>
            <person name="Riedel T."/>
            <person name="Sproer C."/>
            <person name="Overmann J."/>
        </authorList>
    </citation>
    <scope>NUCLEOTIDE SEQUENCE [LARGE SCALE GENOMIC DNA]</scope>
    <source>
        <strain evidence="19">DSM 100886 HEG_-6_39</strain>
    </source>
</reference>
<dbReference type="GO" id="GO:0046474">
    <property type="term" value="P:glycerophospholipid biosynthetic process"/>
    <property type="evidence" value="ECO:0007669"/>
    <property type="project" value="TreeGrafter"/>
</dbReference>
<keyword evidence="8 17" id="KW-0812">Transmembrane</keyword>
<evidence type="ECO:0000256" key="1">
    <source>
        <dbReference type="ARBA" id="ARBA00004141"/>
    </source>
</evidence>